<evidence type="ECO:0000313" key="2">
    <source>
        <dbReference type="Proteomes" id="UP000428333"/>
    </source>
</evidence>
<dbReference type="OrthoDB" id="1743068at2759"/>
<sequence>MSELLKGSGVFPVYFDSDFKNLKSLEICGGGLTDAGVKNIKDLSSLTVLNLSQNSNLTDKCLEMISGIFLKLTSPSFLDGLRETWDDTIGFFERFKLSHNRCGVAVPQATKESEIAYIGLMQGDCK</sequence>
<comment type="caution">
    <text evidence="1">The sequence shown here is derived from an EMBL/GenBank/DDBJ whole genome shotgun (WGS) entry which is preliminary data.</text>
</comment>
<protein>
    <submittedName>
        <fullName evidence="1">Uncharacterized protein</fullName>
    </submittedName>
</protein>
<name>A0A6A4L0F6_9ERIC</name>
<accession>A0A6A4L0F6</accession>
<dbReference type="AlphaFoldDB" id="A0A6A4L0F6"/>
<gene>
    <name evidence="1" type="ORF">C3L33_14548</name>
</gene>
<feature type="non-terminal residue" evidence="1">
    <location>
        <position position="1"/>
    </location>
</feature>
<dbReference type="Gene3D" id="3.80.10.10">
    <property type="entry name" value="Ribonuclease Inhibitor"/>
    <property type="match status" value="1"/>
</dbReference>
<keyword evidence="2" id="KW-1185">Reference proteome</keyword>
<dbReference type="SUPFAM" id="SSF52047">
    <property type="entry name" value="RNI-like"/>
    <property type="match status" value="1"/>
</dbReference>
<dbReference type="EMBL" id="QEFC01002166">
    <property type="protein sequence ID" value="KAE9453586.1"/>
    <property type="molecule type" value="Genomic_DNA"/>
</dbReference>
<reference evidence="1 2" key="1">
    <citation type="journal article" date="2019" name="Genome Biol. Evol.">
        <title>The Rhododendron genome and chromosomal organization provide insight into shared whole-genome duplications across the heath family (Ericaceae).</title>
        <authorList>
            <person name="Soza V.L."/>
            <person name="Lindsley D."/>
            <person name="Waalkes A."/>
            <person name="Ramage E."/>
            <person name="Patwardhan R.P."/>
            <person name="Burton J.N."/>
            <person name="Adey A."/>
            <person name="Kumar A."/>
            <person name="Qiu R."/>
            <person name="Shendure J."/>
            <person name="Hall B."/>
        </authorList>
    </citation>
    <scope>NUCLEOTIDE SEQUENCE [LARGE SCALE GENOMIC DNA]</scope>
    <source>
        <strain evidence="1">RSF 1966-606</strain>
    </source>
</reference>
<organism evidence="1 2">
    <name type="scientific">Rhododendron williamsianum</name>
    <dbReference type="NCBI Taxonomy" id="262921"/>
    <lineage>
        <taxon>Eukaryota</taxon>
        <taxon>Viridiplantae</taxon>
        <taxon>Streptophyta</taxon>
        <taxon>Embryophyta</taxon>
        <taxon>Tracheophyta</taxon>
        <taxon>Spermatophyta</taxon>
        <taxon>Magnoliopsida</taxon>
        <taxon>eudicotyledons</taxon>
        <taxon>Gunneridae</taxon>
        <taxon>Pentapetalae</taxon>
        <taxon>asterids</taxon>
        <taxon>Ericales</taxon>
        <taxon>Ericaceae</taxon>
        <taxon>Ericoideae</taxon>
        <taxon>Rhodoreae</taxon>
        <taxon>Rhododendron</taxon>
    </lineage>
</organism>
<evidence type="ECO:0000313" key="1">
    <source>
        <dbReference type="EMBL" id="KAE9453586.1"/>
    </source>
</evidence>
<dbReference type="Proteomes" id="UP000428333">
    <property type="component" value="Linkage Group LG08"/>
</dbReference>
<proteinExistence type="predicted"/>
<dbReference type="InterPro" id="IPR032675">
    <property type="entry name" value="LRR_dom_sf"/>
</dbReference>